<keyword evidence="9" id="KW-1185">Reference proteome</keyword>
<dbReference type="RefSeq" id="WP_007690219.1">
    <property type="nucleotide sequence ID" value="NZ_AJRK01000419.1"/>
</dbReference>
<evidence type="ECO:0000256" key="2">
    <source>
        <dbReference type="ARBA" id="ARBA00009773"/>
    </source>
</evidence>
<reference evidence="8 9" key="1">
    <citation type="journal article" date="2014" name="PLoS Genet.">
        <title>Phylogenetically driven sequencing of extremely halophilic archaea reveals strategies for static and dynamic osmo-response.</title>
        <authorList>
            <person name="Becker E.A."/>
            <person name="Seitzer P.M."/>
            <person name="Tritt A."/>
            <person name="Larsen D."/>
            <person name="Krusor M."/>
            <person name="Yao A.I."/>
            <person name="Wu D."/>
            <person name="Madern D."/>
            <person name="Eisen J.A."/>
            <person name="Darling A.E."/>
            <person name="Facciotti M.T."/>
        </authorList>
    </citation>
    <scope>NUCLEOTIDE SEQUENCE [LARGE SCALE GENOMIC DNA]</scope>
    <source>
        <strain evidence="8 9">100A6</strain>
    </source>
</reference>
<feature type="transmembrane region" description="Helical" evidence="7">
    <location>
        <begin position="289"/>
        <end position="308"/>
    </location>
</feature>
<dbReference type="OrthoDB" id="282734at2157"/>
<evidence type="ECO:0000256" key="7">
    <source>
        <dbReference type="SAM" id="Phobius"/>
    </source>
</evidence>
<comment type="caution">
    <text evidence="8">The sequence shown here is derived from an EMBL/GenBank/DDBJ whole genome shotgun (WGS) entry which is preliminary data.</text>
</comment>
<keyword evidence="4 7" id="KW-1133">Transmembrane helix</keyword>
<evidence type="ECO:0000313" key="8">
    <source>
        <dbReference type="EMBL" id="EMA41524.1"/>
    </source>
</evidence>
<comment type="similarity">
    <text evidence="2">Belongs to the autoinducer-2 exporter (AI-2E) (TC 2.A.86) family.</text>
</comment>
<gene>
    <name evidence="8" type="ORF">C447_01680</name>
</gene>
<dbReference type="PANTHER" id="PTHR21716:SF4">
    <property type="entry name" value="TRANSMEMBRANE PROTEIN 245"/>
    <property type="match status" value="1"/>
</dbReference>
<evidence type="ECO:0000256" key="6">
    <source>
        <dbReference type="SAM" id="MobiDB-lite"/>
    </source>
</evidence>
<feature type="compositionally biased region" description="Polar residues" evidence="6">
    <location>
        <begin position="419"/>
        <end position="429"/>
    </location>
</feature>
<feature type="transmembrane region" description="Helical" evidence="7">
    <location>
        <begin position="14"/>
        <end position="47"/>
    </location>
</feature>
<feature type="region of interest" description="Disordered" evidence="6">
    <location>
        <begin position="372"/>
        <end position="429"/>
    </location>
</feature>
<name>M0MA96_9EURY</name>
<dbReference type="EMBL" id="AOMB01000005">
    <property type="protein sequence ID" value="EMA41524.1"/>
    <property type="molecule type" value="Genomic_DNA"/>
</dbReference>
<dbReference type="Pfam" id="PF01594">
    <property type="entry name" value="AI-2E_transport"/>
    <property type="match status" value="1"/>
</dbReference>
<keyword evidence="5 7" id="KW-0472">Membrane</keyword>
<dbReference type="PANTHER" id="PTHR21716">
    <property type="entry name" value="TRANSMEMBRANE PROTEIN"/>
    <property type="match status" value="1"/>
</dbReference>
<feature type="transmembrane region" description="Helical" evidence="7">
    <location>
        <begin position="328"/>
        <end position="357"/>
    </location>
</feature>
<dbReference type="GO" id="GO:0016020">
    <property type="term" value="C:membrane"/>
    <property type="evidence" value="ECO:0007669"/>
    <property type="project" value="UniProtKB-SubCell"/>
</dbReference>
<dbReference type="eggNOG" id="arCOG02642">
    <property type="taxonomic scope" value="Archaea"/>
</dbReference>
<evidence type="ECO:0000256" key="1">
    <source>
        <dbReference type="ARBA" id="ARBA00004141"/>
    </source>
</evidence>
<evidence type="ECO:0000313" key="9">
    <source>
        <dbReference type="Proteomes" id="UP000011566"/>
    </source>
</evidence>
<feature type="transmembrane region" description="Helical" evidence="7">
    <location>
        <begin position="67"/>
        <end position="86"/>
    </location>
</feature>
<dbReference type="AlphaFoldDB" id="M0MA96"/>
<dbReference type="InterPro" id="IPR002549">
    <property type="entry name" value="AI-2E-like"/>
</dbReference>
<feature type="transmembrane region" description="Helical" evidence="7">
    <location>
        <begin position="254"/>
        <end position="277"/>
    </location>
</feature>
<sequence>MASSPLGDYDRSRIPMWIAAVVLVFALSFIVWKYIGTFILGLFVYYITRPIHRRLYMVIRNQSLSAIVSLLTIAVPVIFLIGYTVYVGAIQLATFAESADLQPVLDALQPYVGDLSTTSASSTDPDAVLSSLTNDPQQFLSGGAVDTANQALAPVFGYLGAFGNGLIQLFVVLAFAFYLLRDDHKLAAWFRNELAGEGSPVHAYLKEVDHNLMTIYFGNILNAFATAILAVAFYNGLNVFSPAEIAVPAPTLLGVLTGVGSLIPVVGMKIVYVPVALLLAVEALLQNPALIWFPLVFAAVSLVIVDTIPDLILRPYVSGRDLHTGAVMIAYIIGPLLFGWYGLFLGPLILVLVVHFARILLPELVRGEPVTASATAGNPLDPNDNVYSPDPAPVDPDEAEVERDSSATDDGESADDRNTASGGPSDTDD</sequence>
<feature type="transmembrane region" description="Helical" evidence="7">
    <location>
        <begin position="215"/>
        <end position="234"/>
    </location>
</feature>
<dbReference type="Proteomes" id="UP000011566">
    <property type="component" value="Unassembled WGS sequence"/>
</dbReference>
<evidence type="ECO:0000256" key="3">
    <source>
        <dbReference type="ARBA" id="ARBA00022692"/>
    </source>
</evidence>
<feature type="compositionally biased region" description="Acidic residues" evidence="6">
    <location>
        <begin position="395"/>
        <end position="413"/>
    </location>
</feature>
<feature type="transmembrane region" description="Helical" evidence="7">
    <location>
        <begin position="155"/>
        <end position="180"/>
    </location>
</feature>
<proteinExistence type="inferred from homology"/>
<keyword evidence="3 7" id="KW-0812">Transmembrane</keyword>
<protein>
    <submittedName>
        <fullName evidence="8">Permease</fullName>
    </submittedName>
</protein>
<evidence type="ECO:0000256" key="4">
    <source>
        <dbReference type="ARBA" id="ARBA00022989"/>
    </source>
</evidence>
<accession>M0MA96</accession>
<evidence type="ECO:0000256" key="5">
    <source>
        <dbReference type="ARBA" id="ARBA00023136"/>
    </source>
</evidence>
<organism evidence="8 9">
    <name type="scientific">Halococcus hamelinensis 100A6</name>
    <dbReference type="NCBI Taxonomy" id="1132509"/>
    <lineage>
        <taxon>Archaea</taxon>
        <taxon>Methanobacteriati</taxon>
        <taxon>Methanobacteriota</taxon>
        <taxon>Stenosarchaea group</taxon>
        <taxon>Halobacteria</taxon>
        <taxon>Halobacteriales</taxon>
        <taxon>Halococcaceae</taxon>
        <taxon>Halococcus</taxon>
    </lineage>
</organism>
<comment type="subcellular location">
    <subcellularLocation>
        <location evidence="1">Membrane</location>
        <topology evidence="1">Multi-pass membrane protein</topology>
    </subcellularLocation>
</comment>
<dbReference type="PATRIC" id="fig|1132509.6.peg.397"/>